<organism evidence="4 5">
    <name type="scientific">Astrephomene gubernaculifera</name>
    <dbReference type="NCBI Taxonomy" id="47775"/>
    <lineage>
        <taxon>Eukaryota</taxon>
        <taxon>Viridiplantae</taxon>
        <taxon>Chlorophyta</taxon>
        <taxon>core chlorophytes</taxon>
        <taxon>Chlorophyceae</taxon>
        <taxon>CS clade</taxon>
        <taxon>Chlamydomonadales</taxon>
        <taxon>Astrephomenaceae</taxon>
        <taxon>Astrephomene</taxon>
    </lineage>
</organism>
<dbReference type="EMBL" id="BMAR01000006">
    <property type="protein sequence ID" value="GFR43734.1"/>
    <property type="molecule type" value="Genomic_DNA"/>
</dbReference>
<dbReference type="Pfam" id="PF02927">
    <property type="entry name" value="CelD_N"/>
    <property type="match status" value="1"/>
</dbReference>
<feature type="domain" description="Cellulase Ig-like" evidence="3">
    <location>
        <begin position="169"/>
        <end position="278"/>
    </location>
</feature>
<dbReference type="InterPro" id="IPR013783">
    <property type="entry name" value="Ig-like_fold"/>
</dbReference>
<dbReference type="SUPFAM" id="SSF81296">
    <property type="entry name" value="E set domains"/>
    <property type="match status" value="1"/>
</dbReference>
<name>A0AAD3DM76_9CHLO</name>
<feature type="chain" id="PRO_5041934470" description="Cellulase Ig-like domain-containing protein" evidence="2">
    <location>
        <begin position="29"/>
        <end position="399"/>
    </location>
</feature>
<dbReference type="CDD" id="cd02850">
    <property type="entry name" value="E_set_Cellulase_N"/>
    <property type="match status" value="1"/>
</dbReference>
<protein>
    <recommendedName>
        <fullName evidence="3">Cellulase Ig-like domain-containing protein</fullName>
    </recommendedName>
</protein>
<dbReference type="InterPro" id="IPR008928">
    <property type="entry name" value="6-hairpin_glycosidase_sf"/>
</dbReference>
<dbReference type="SUPFAM" id="SSF48208">
    <property type="entry name" value="Six-hairpin glycosidases"/>
    <property type="match status" value="1"/>
</dbReference>
<comment type="caution">
    <text evidence="4">The sequence shown here is derived from an EMBL/GenBank/DDBJ whole genome shotgun (WGS) entry which is preliminary data.</text>
</comment>
<comment type="similarity">
    <text evidence="1">Belongs to the glycosyl hydrolase 9 (cellulase E) family.</text>
</comment>
<dbReference type="Proteomes" id="UP001054857">
    <property type="component" value="Unassembled WGS sequence"/>
</dbReference>
<evidence type="ECO:0000256" key="2">
    <source>
        <dbReference type="SAM" id="SignalP"/>
    </source>
</evidence>
<evidence type="ECO:0000313" key="4">
    <source>
        <dbReference type="EMBL" id="GFR43734.1"/>
    </source>
</evidence>
<dbReference type="AlphaFoldDB" id="A0AAD3DM76"/>
<feature type="signal peptide" evidence="2">
    <location>
        <begin position="1"/>
        <end position="28"/>
    </location>
</feature>
<keyword evidence="5" id="KW-1185">Reference proteome</keyword>
<dbReference type="GO" id="GO:0008810">
    <property type="term" value="F:cellulase activity"/>
    <property type="evidence" value="ECO:0007669"/>
    <property type="project" value="InterPro"/>
</dbReference>
<sequence length="399" mass="43015">MVSGRRSGWGYVWALIVVVHMATSRVAASESRTRIETPWPTQELLDKDRTEPWVSYESSSYIGVHFLTAPPSIAGVLKESAYTIQGKQDPAYTKPQPPTSVSYRSRVLFAQLLPSANYLAPMRHGYHAFLQLPSPLRDGVNYTVSVSAGPFGAARSFLLAVNERSQLNTNIRVNQVGYPLTGPKLGFLGAWLGCSSATPPYAPVALKLPGGAGATFNVRDAVTGAVVFTGTPQLFAPPVTIDNTSSPASPDLYTGQRVWLLDFSALTAPGRYHIHMARIGVSHAFLVASDALRPVLGALARGVYGQRCGTALQEGFLGPWARTREEECHADDAEVMPVRPPPKWFTDKMPLPNPTPNMTTLPLNSSTGSYFLPQPRGGSPLQAAGGHHDAGDYGKYVVN</sequence>
<evidence type="ECO:0000256" key="1">
    <source>
        <dbReference type="ARBA" id="ARBA00007072"/>
    </source>
</evidence>
<proteinExistence type="inferred from homology"/>
<dbReference type="InterPro" id="IPR004197">
    <property type="entry name" value="Cellulase_Ig-like"/>
</dbReference>
<keyword evidence="2" id="KW-0732">Signal</keyword>
<dbReference type="Gene3D" id="2.60.40.10">
    <property type="entry name" value="Immunoglobulins"/>
    <property type="match status" value="1"/>
</dbReference>
<evidence type="ECO:0000259" key="3">
    <source>
        <dbReference type="Pfam" id="PF02927"/>
    </source>
</evidence>
<dbReference type="InterPro" id="IPR012341">
    <property type="entry name" value="6hp_glycosidase-like_sf"/>
</dbReference>
<feature type="non-terminal residue" evidence="4">
    <location>
        <position position="1"/>
    </location>
</feature>
<reference evidence="4 5" key="1">
    <citation type="journal article" date="2021" name="Sci. Rep.">
        <title>Genome sequencing of the multicellular alga Astrephomene provides insights into convergent evolution of germ-soma differentiation.</title>
        <authorList>
            <person name="Yamashita S."/>
            <person name="Yamamoto K."/>
            <person name="Matsuzaki R."/>
            <person name="Suzuki S."/>
            <person name="Yamaguchi H."/>
            <person name="Hirooka S."/>
            <person name="Minakuchi Y."/>
            <person name="Miyagishima S."/>
            <person name="Kawachi M."/>
            <person name="Toyoda A."/>
            <person name="Nozaki H."/>
        </authorList>
    </citation>
    <scope>NUCLEOTIDE SEQUENCE [LARGE SCALE GENOMIC DNA]</scope>
    <source>
        <strain evidence="4 5">NIES-4017</strain>
    </source>
</reference>
<evidence type="ECO:0000313" key="5">
    <source>
        <dbReference type="Proteomes" id="UP001054857"/>
    </source>
</evidence>
<accession>A0AAD3DM76</accession>
<dbReference type="InterPro" id="IPR014756">
    <property type="entry name" value="Ig_E-set"/>
</dbReference>
<dbReference type="GO" id="GO:0005975">
    <property type="term" value="P:carbohydrate metabolic process"/>
    <property type="evidence" value="ECO:0007669"/>
    <property type="project" value="InterPro"/>
</dbReference>
<gene>
    <name evidence="4" type="ORF">Agub_g4845</name>
</gene>
<dbReference type="Gene3D" id="1.50.10.10">
    <property type="match status" value="1"/>
</dbReference>